<dbReference type="Proteomes" id="UP001642464">
    <property type="component" value="Unassembled WGS sequence"/>
</dbReference>
<keyword evidence="7" id="KW-1185">Reference proteome</keyword>
<reference evidence="6 7" key="1">
    <citation type="submission" date="2024-02" db="EMBL/GenBank/DDBJ databases">
        <authorList>
            <person name="Chen Y."/>
            <person name="Shah S."/>
            <person name="Dougan E. K."/>
            <person name="Thang M."/>
            <person name="Chan C."/>
        </authorList>
    </citation>
    <scope>NUCLEOTIDE SEQUENCE [LARGE SCALE GENOMIC DNA]</scope>
</reference>
<feature type="repeat" description="ANK" evidence="3">
    <location>
        <begin position="562"/>
        <end position="594"/>
    </location>
</feature>
<keyword evidence="6" id="KW-0418">Kinase</keyword>
<dbReference type="PANTHER" id="PTHR24173">
    <property type="entry name" value="ANKYRIN REPEAT CONTAINING"/>
    <property type="match status" value="1"/>
</dbReference>
<dbReference type="SUPFAM" id="SSF48403">
    <property type="entry name" value="Ankyrin repeat"/>
    <property type="match status" value="1"/>
</dbReference>
<evidence type="ECO:0000256" key="2">
    <source>
        <dbReference type="ARBA" id="ARBA00023043"/>
    </source>
</evidence>
<protein>
    <submittedName>
        <fullName evidence="6">Death-associated protein kinase 1 (DAP kinase 1)</fullName>
    </submittedName>
</protein>
<feature type="repeat" description="ANK" evidence="3">
    <location>
        <begin position="722"/>
        <end position="754"/>
    </location>
</feature>
<dbReference type="PROSITE" id="PS50297">
    <property type="entry name" value="ANK_REP_REGION"/>
    <property type="match status" value="3"/>
</dbReference>
<dbReference type="SUPFAM" id="SSF53448">
    <property type="entry name" value="Nucleotide-diphospho-sugar transferases"/>
    <property type="match status" value="1"/>
</dbReference>
<dbReference type="Pfam" id="PF00622">
    <property type="entry name" value="SPRY"/>
    <property type="match status" value="1"/>
</dbReference>
<feature type="repeat" description="ANK" evidence="3">
    <location>
        <begin position="755"/>
        <end position="787"/>
    </location>
</feature>
<feature type="transmembrane region" description="Helical" evidence="4">
    <location>
        <begin position="424"/>
        <end position="444"/>
    </location>
</feature>
<dbReference type="InterPro" id="IPR001870">
    <property type="entry name" value="B30.2/SPRY"/>
</dbReference>
<evidence type="ECO:0000313" key="6">
    <source>
        <dbReference type="EMBL" id="CAK9077600.1"/>
    </source>
</evidence>
<dbReference type="EMBL" id="CAXAMM010037780">
    <property type="protein sequence ID" value="CAK9077600.1"/>
    <property type="molecule type" value="Genomic_DNA"/>
</dbReference>
<dbReference type="Pfam" id="PF12796">
    <property type="entry name" value="Ank_2"/>
    <property type="match status" value="3"/>
</dbReference>
<evidence type="ECO:0000313" key="7">
    <source>
        <dbReference type="Proteomes" id="UP001642464"/>
    </source>
</evidence>
<gene>
    <name evidence="6" type="ORF">SCF082_LOCUS37206</name>
</gene>
<evidence type="ECO:0000256" key="1">
    <source>
        <dbReference type="ARBA" id="ARBA00022737"/>
    </source>
</evidence>
<dbReference type="PANTHER" id="PTHR24173:SF74">
    <property type="entry name" value="ANKYRIN REPEAT DOMAIN-CONTAINING PROTEIN 16"/>
    <property type="match status" value="1"/>
</dbReference>
<dbReference type="Gene3D" id="1.25.40.20">
    <property type="entry name" value="Ankyrin repeat-containing domain"/>
    <property type="match status" value="2"/>
</dbReference>
<proteinExistence type="predicted"/>
<dbReference type="InterPro" id="IPR003877">
    <property type="entry name" value="SPRY_dom"/>
</dbReference>
<dbReference type="PROSITE" id="PS50088">
    <property type="entry name" value="ANK_REPEAT"/>
    <property type="match status" value="5"/>
</dbReference>
<dbReference type="Gene3D" id="3.90.550.10">
    <property type="entry name" value="Spore Coat Polysaccharide Biosynthesis Protein SpsA, Chain A"/>
    <property type="match status" value="1"/>
</dbReference>
<dbReference type="SMART" id="SM00248">
    <property type="entry name" value="ANK"/>
    <property type="match status" value="8"/>
</dbReference>
<dbReference type="Gene3D" id="2.60.120.920">
    <property type="match status" value="1"/>
</dbReference>
<dbReference type="PROSITE" id="PS50188">
    <property type="entry name" value="B302_SPRY"/>
    <property type="match status" value="1"/>
</dbReference>
<dbReference type="InterPro" id="IPR002495">
    <property type="entry name" value="Glyco_trans_8"/>
</dbReference>
<dbReference type="GO" id="GO:0016301">
    <property type="term" value="F:kinase activity"/>
    <property type="evidence" value="ECO:0007669"/>
    <property type="project" value="UniProtKB-KW"/>
</dbReference>
<feature type="transmembrane region" description="Helical" evidence="4">
    <location>
        <begin position="359"/>
        <end position="379"/>
    </location>
</feature>
<keyword evidence="4" id="KW-1133">Transmembrane helix</keyword>
<comment type="caution">
    <text evidence="6">The sequence shown here is derived from an EMBL/GenBank/DDBJ whole genome shotgun (WGS) entry which is preliminary data.</text>
</comment>
<feature type="repeat" description="ANK" evidence="3">
    <location>
        <begin position="628"/>
        <end position="660"/>
    </location>
</feature>
<accession>A0ABP0PSB9</accession>
<keyword evidence="1" id="KW-0677">Repeat</keyword>
<dbReference type="InterPro" id="IPR013320">
    <property type="entry name" value="ConA-like_dom_sf"/>
</dbReference>
<dbReference type="InterPro" id="IPR029044">
    <property type="entry name" value="Nucleotide-diphossugar_trans"/>
</dbReference>
<keyword evidence="2 3" id="KW-0040">ANK repeat</keyword>
<sequence length="1507" mass="166452">MAKAMSPKLVVAARAALLGLCSLLSLCSLWRSGEDELDARSRARRLGASPFHWARQGWEALAATKLLPGPCVVQEVQGTVQELIWSSEDLVRSHWILLVLGVLGALVGAAAFILKEYLARNATAVYTSLLQMEGEGDEGTLMAKGEVVLMVGFWVADMLSDVYVTYSYFKSGLYVFGSLLITIWLGSGCIAFLHRRLSWQRCDSGIKADLYFSNLNEQGEPLPTWTTLMLYLLQVEPIIMAYKSWGKALSKNLQEEKILSSLCEGAPSSLLQIYALMVSQPSGNPYLLAGSIALSIFTVAKGLNKAYELCMPEGRKVEKALLPQPALLLFRMCDGFARLGLWALLGFSLRPSGAAKQGIQQPFLPLIMLAELLIVVLLFKSKSFGLDLKWSALWAKNYFVGIIACFLSTFWCFFNRQLTAQRRFFRSLLAFRTCEAVGIIVLAIRSFSSPPGDECALSENPSITIIGLMASMCYLFSLLLAICDDAALSCCCVPIFPMVSGWQGGRLETAARLGFAAHVDHLFEQSEPAERAAALCQAAEAGHVSVVHTLLRKSTSASAIWEGTSAMHCAAKAGQLEVMKLLKDKGGDLKATDGNGATPAFIAAENGQAQALSFLQTSDCDLEKANKFGQTPAWIAASNGHLEVLKLLKGCNCNLKARDSGGRGRTPADAAAEHGHVDVLQLLHAAGCDLAAASKYAAQEGHVEVLRFLQSLAVDLDMVDAKGVAPCHAAAATGQLEALRFLHAAGCNMETVDEDGVTPAHFAARVGHVETLRFLHSVGCNLETVNKHGDTSVHVTVLHAAIERNQLAAVQFLIGIVDVNMPGLGGAYALDIAKANHSSSALTAVLEKAGAIGGPQPQLVGLTALKPRQPPSTGLTWFTCGLPELAQSGGKFYYEIQFLSDFKCPQVGWASAQFQPGEAGDIGVGDDAHSWAFDGQRCLWWNDREKKALEISRWSREDIIGLAVDLDNHEMQLRTKHGTEATMPFHPDGYPAVSVIGLFQMRLAKESWKLQAGVQVLWPRRGQRLAPTLTPTKIRTRIWGDFSLRKDGYILAVVAGVDQSHVSEVNEVIDTLVSAYMNIEVFGLQPGQYFAQVVLVDNTGKSRTCWRTHEVSFSIARRQDEQNRSAALHRNLILYEQGYKYNDSEQFLVQPKDPSRDFAYVTILWSDDFVDNAIVWATGLRAVGSTFRRICMIGRNRIARSRIQILARCCCEIAITDPIQAPALSRSSWSQYALVLTKLRIFQLDRKGLKKIVMMDADTLVLQNIDELFWLPSPSVTVDKENPRVVTRARTGGGALLSECWSEGEEEDTLMGETKKPKLSAGIMVLEPDSAKFDRLMEDSNLVLDEKKNKKLHFIEQDLLNAFFNHNYNILPMTYNLYPELLDLLPFLHVSQDSGVNSSMWPSMELPLDNSIKVVHFWHLFNPFQITKYKGAHNLQVNAKRIHKQMWRWYTIFWKLHQEGLKRGAPEDYPKWVQKCYHSSRAFGTEQQKFVPVAWGAHCRHIDGVAW</sequence>
<feature type="transmembrane region" description="Helical" evidence="4">
    <location>
        <begin position="95"/>
        <end position="114"/>
    </location>
</feature>
<dbReference type="Pfam" id="PF01501">
    <property type="entry name" value="Glyco_transf_8"/>
    <property type="match status" value="1"/>
</dbReference>
<feature type="transmembrane region" description="Helical" evidence="4">
    <location>
        <begin position="399"/>
        <end position="418"/>
    </location>
</feature>
<dbReference type="CDD" id="cd11709">
    <property type="entry name" value="SPRY"/>
    <property type="match status" value="1"/>
</dbReference>
<keyword evidence="6" id="KW-0808">Transferase</keyword>
<organism evidence="6 7">
    <name type="scientific">Durusdinium trenchii</name>
    <dbReference type="NCBI Taxonomy" id="1381693"/>
    <lineage>
        <taxon>Eukaryota</taxon>
        <taxon>Sar</taxon>
        <taxon>Alveolata</taxon>
        <taxon>Dinophyceae</taxon>
        <taxon>Suessiales</taxon>
        <taxon>Symbiodiniaceae</taxon>
        <taxon>Durusdinium</taxon>
    </lineage>
</organism>
<evidence type="ECO:0000259" key="5">
    <source>
        <dbReference type="PROSITE" id="PS50188"/>
    </source>
</evidence>
<keyword evidence="4" id="KW-0472">Membrane</keyword>
<evidence type="ECO:0000256" key="3">
    <source>
        <dbReference type="PROSITE-ProRule" id="PRU00023"/>
    </source>
</evidence>
<evidence type="ECO:0000256" key="4">
    <source>
        <dbReference type="SAM" id="Phobius"/>
    </source>
</evidence>
<name>A0ABP0PSB9_9DINO</name>
<keyword evidence="4" id="KW-0812">Transmembrane</keyword>
<feature type="transmembrane region" description="Helical" evidence="4">
    <location>
        <begin position="465"/>
        <end position="482"/>
    </location>
</feature>
<dbReference type="SUPFAM" id="SSF49899">
    <property type="entry name" value="Concanavalin A-like lectins/glucanases"/>
    <property type="match status" value="1"/>
</dbReference>
<dbReference type="InterPro" id="IPR043136">
    <property type="entry name" value="B30.2/SPRY_sf"/>
</dbReference>
<dbReference type="InterPro" id="IPR036770">
    <property type="entry name" value="Ankyrin_rpt-contain_sf"/>
</dbReference>
<feature type="repeat" description="ANK" evidence="3">
    <location>
        <begin position="663"/>
        <end position="695"/>
    </location>
</feature>
<dbReference type="InterPro" id="IPR002110">
    <property type="entry name" value="Ankyrin_rpt"/>
</dbReference>
<feature type="transmembrane region" description="Helical" evidence="4">
    <location>
        <begin position="172"/>
        <end position="193"/>
    </location>
</feature>
<feature type="domain" description="B30.2/SPRY" evidence="5">
    <location>
        <begin position="812"/>
        <end position="1017"/>
    </location>
</feature>